<feature type="compositionally biased region" description="Basic and acidic residues" evidence="1">
    <location>
        <begin position="195"/>
        <end position="215"/>
    </location>
</feature>
<name>A0A165E6E5_9APHY</name>
<feature type="region of interest" description="Disordered" evidence="1">
    <location>
        <begin position="188"/>
        <end position="221"/>
    </location>
</feature>
<proteinExistence type="predicted"/>
<sequence length="221" mass="23810">MCARIAESRANAREPGDCCSRGSKRRTRSLIEASHAVRVAIVRLRIGGRWCLDGGKVVRVSWVQGRWPWDGADAVPHGLVKGRRRELHGRKCYRRRAEAGGRHGDGYRLKLSMVGLGRGVLLLLLGCRGRAEGKDVLSVGLVGVVLVDGVLLGEGVLRIAVVVRAGGGGPGREGPFGCVGTVSRARGTPRHRVRRAEGGEGGGRRESWERGRERGGIWSMA</sequence>
<reference evidence="2 3" key="1">
    <citation type="journal article" date="2016" name="Mol. Biol. Evol.">
        <title>Comparative Genomics of Early-Diverging Mushroom-Forming Fungi Provides Insights into the Origins of Lignocellulose Decay Capabilities.</title>
        <authorList>
            <person name="Nagy L.G."/>
            <person name="Riley R."/>
            <person name="Tritt A."/>
            <person name="Adam C."/>
            <person name="Daum C."/>
            <person name="Floudas D."/>
            <person name="Sun H."/>
            <person name="Yadav J.S."/>
            <person name="Pangilinan J."/>
            <person name="Larsson K.H."/>
            <person name="Matsuura K."/>
            <person name="Barry K."/>
            <person name="Labutti K."/>
            <person name="Kuo R."/>
            <person name="Ohm R.A."/>
            <person name="Bhattacharya S.S."/>
            <person name="Shirouzu T."/>
            <person name="Yoshinaga Y."/>
            <person name="Martin F.M."/>
            <person name="Grigoriev I.V."/>
            <person name="Hibbett D.S."/>
        </authorList>
    </citation>
    <scope>NUCLEOTIDE SEQUENCE [LARGE SCALE GENOMIC DNA]</scope>
    <source>
        <strain evidence="2 3">93-53</strain>
    </source>
</reference>
<protein>
    <submittedName>
        <fullName evidence="2">Uncharacterized protein</fullName>
    </submittedName>
</protein>
<evidence type="ECO:0000313" key="2">
    <source>
        <dbReference type="EMBL" id="KZT06324.1"/>
    </source>
</evidence>
<dbReference type="EMBL" id="KV427625">
    <property type="protein sequence ID" value="KZT06324.1"/>
    <property type="molecule type" value="Genomic_DNA"/>
</dbReference>
<evidence type="ECO:0000256" key="1">
    <source>
        <dbReference type="SAM" id="MobiDB-lite"/>
    </source>
</evidence>
<dbReference type="RefSeq" id="XP_040764064.1">
    <property type="nucleotide sequence ID" value="XM_040901510.1"/>
</dbReference>
<dbReference type="Proteomes" id="UP000076871">
    <property type="component" value="Unassembled WGS sequence"/>
</dbReference>
<gene>
    <name evidence="2" type="ORF">LAESUDRAFT_190723</name>
</gene>
<accession>A0A165E6E5</accession>
<dbReference type="GeneID" id="63818542"/>
<keyword evidence="3" id="KW-1185">Reference proteome</keyword>
<dbReference type="InParanoid" id="A0A165E6E5"/>
<evidence type="ECO:0000313" key="3">
    <source>
        <dbReference type="Proteomes" id="UP000076871"/>
    </source>
</evidence>
<dbReference type="AlphaFoldDB" id="A0A165E6E5"/>
<organism evidence="2 3">
    <name type="scientific">Laetiporus sulphureus 93-53</name>
    <dbReference type="NCBI Taxonomy" id="1314785"/>
    <lineage>
        <taxon>Eukaryota</taxon>
        <taxon>Fungi</taxon>
        <taxon>Dikarya</taxon>
        <taxon>Basidiomycota</taxon>
        <taxon>Agaricomycotina</taxon>
        <taxon>Agaricomycetes</taxon>
        <taxon>Polyporales</taxon>
        <taxon>Laetiporus</taxon>
    </lineage>
</organism>